<keyword evidence="3" id="KW-1185">Reference proteome</keyword>
<dbReference type="AlphaFoldDB" id="A0A4R0S0X9"/>
<organism evidence="2 3">
    <name type="scientific">Steccherinum ochraceum</name>
    <dbReference type="NCBI Taxonomy" id="92696"/>
    <lineage>
        <taxon>Eukaryota</taxon>
        <taxon>Fungi</taxon>
        <taxon>Dikarya</taxon>
        <taxon>Basidiomycota</taxon>
        <taxon>Agaricomycotina</taxon>
        <taxon>Agaricomycetes</taxon>
        <taxon>Polyporales</taxon>
        <taxon>Steccherinaceae</taxon>
        <taxon>Steccherinum</taxon>
    </lineage>
</organism>
<feature type="compositionally biased region" description="Low complexity" evidence="1">
    <location>
        <begin position="106"/>
        <end position="128"/>
    </location>
</feature>
<accession>A0A4R0S0X9</accession>
<protein>
    <submittedName>
        <fullName evidence="2">Uncharacterized protein</fullName>
    </submittedName>
</protein>
<evidence type="ECO:0000313" key="3">
    <source>
        <dbReference type="Proteomes" id="UP000292702"/>
    </source>
</evidence>
<proteinExistence type="predicted"/>
<dbReference type="Proteomes" id="UP000292702">
    <property type="component" value="Unassembled WGS sequence"/>
</dbReference>
<evidence type="ECO:0000256" key="1">
    <source>
        <dbReference type="SAM" id="MobiDB-lite"/>
    </source>
</evidence>
<sequence>MDHVAAQAELRWNIQIIREHVKAETARINANTSLTQAQKDEEIAAFAAAETLALFKLEARIGVNVDVDVAPVAALQPTRIQPPRSKKGKNPAKEREALAVLEAIMKSSGTGKRKGTSSAKTTSSAAGN</sequence>
<comment type="caution">
    <text evidence="2">The sequence shown here is derived from an EMBL/GenBank/DDBJ whole genome shotgun (WGS) entry which is preliminary data.</text>
</comment>
<gene>
    <name evidence="2" type="ORF">EIP91_007026</name>
</gene>
<dbReference type="EMBL" id="RWJN01000038">
    <property type="protein sequence ID" value="TCD69604.1"/>
    <property type="molecule type" value="Genomic_DNA"/>
</dbReference>
<feature type="region of interest" description="Disordered" evidence="1">
    <location>
        <begin position="105"/>
        <end position="128"/>
    </location>
</feature>
<reference evidence="2 3" key="1">
    <citation type="submission" date="2018-11" db="EMBL/GenBank/DDBJ databases">
        <title>Genome assembly of Steccherinum ochraceum LE-BIN_3174, the white-rot fungus of the Steccherinaceae family (The Residual Polyporoid clade, Polyporales, Basidiomycota).</title>
        <authorList>
            <person name="Fedorova T.V."/>
            <person name="Glazunova O.A."/>
            <person name="Landesman E.O."/>
            <person name="Moiseenko K.V."/>
            <person name="Psurtseva N.V."/>
            <person name="Savinova O.S."/>
            <person name="Shakhova N.V."/>
            <person name="Tyazhelova T.V."/>
            <person name="Vasina D.V."/>
        </authorList>
    </citation>
    <scope>NUCLEOTIDE SEQUENCE [LARGE SCALE GENOMIC DNA]</scope>
    <source>
        <strain evidence="2 3">LE-BIN_3174</strain>
    </source>
</reference>
<evidence type="ECO:0000313" key="2">
    <source>
        <dbReference type="EMBL" id="TCD69604.1"/>
    </source>
</evidence>
<name>A0A4R0S0X9_9APHY</name>